<dbReference type="Pfam" id="PF00535">
    <property type="entry name" value="Glycos_transf_2"/>
    <property type="match status" value="1"/>
</dbReference>
<accession>A0A0F9I5J7</accession>
<dbReference type="PANTHER" id="PTHR22916:SF3">
    <property type="entry name" value="UDP-GLCNAC:BETAGAL BETA-1,3-N-ACETYLGLUCOSAMINYLTRANSFERASE-LIKE PROTEIN 1"/>
    <property type="match status" value="1"/>
</dbReference>
<feature type="domain" description="Glycosyltransferase 2-like" evidence="2">
    <location>
        <begin position="4"/>
        <end position="123"/>
    </location>
</feature>
<evidence type="ECO:0000256" key="1">
    <source>
        <dbReference type="SAM" id="Phobius"/>
    </source>
</evidence>
<protein>
    <recommendedName>
        <fullName evidence="2">Glycosyltransferase 2-like domain-containing protein</fullName>
    </recommendedName>
</protein>
<evidence type="ECO:0000259" key="2">
    <source>
        <dbReference type="Pfam" id="PF00535"/>
    </source>
</evidence>
<evidence type="ECO:0000313" key="3">
    <source>
        <dbReference type="EMBL" id="KKL89085.1"/>
    </source>
</evidence>
<reference evidence="3" key="1">
    <citation type="journal article" date="2015" name="Nature">
        <title>Complex archaea that bridge the gap between prokaryotes and eukaryotes.</title>
        <authorList>
            <person name="Spang A."/>
            <person name="Saw J.H."/>
            <person name="Jorgensen S.L."/>
            <person name="Zaremba-Niedzwiedzka K."/>
            <person name="Martijn J."/>
            <person name="Lind A.E."/>
            <person name="van Eijk R."/>
            <person name="Schleper C."/>
            <person name="Guy L."/>
            <person name="Ettema T.J."/>
        </authorList>
    </citation>
    <scope>NUCLEOTIDE SEQUENCE</scope>
</reference>
<dbReference type="EMBL" id="LAZR01020386">
    <property type="protein sequence ID" value="KKL89085.1"/>
    <property type="molecule type" value="Genomic_DNA"/>
</dbReference>
<dbReference type="AlphaFoldDB" id="A0A0F9I5J7"/>
<keyword evidence="1" id="KW-1133">Transmembrane helix</keyword>
<dbReference type="SUPFAM" id="SSF53448">
    <property type="entry name" value="Nucleotide-diphospho-sugar transferases"/>
    <property type="match status" value="1"/>
</dbReference>
<feature type="transmembrane region" description="Helical" evidence="1">
    <location>
        <begin position="232"/>
        <end position="254"/>
    </location>
</feature>
<comment type="caution">
    <text evidence="3">The sequence shown here is derived from an EMBL/GenBank/DDBJ whole genome shotgun (WGS) entry which is preliminary data.</text>
</comment>
<dbReference type="Gene3D" id="3.90.550.10">
    <property type="entry name" value="Spore Coat Polysaccharide Biosynthesis Protein SpsA, Chain A"/>
    <property type="match status" value="1"/>
</dbReference>
<name>A0A0F9I5J7_9ZZZZ</name>
<gene>
    <name evidence="3" type="ORF">LCGC14_1918230</name>
</gene>
<keyword evidence="1" id="KW-0812">Transmembrane</keyword>
<dbReference type="InterPro" id="IPR001173">
    <property type="entry name" value="Glyco_trans_2-like"/>
</dbReference>
<keyword evidence="1" id="KW-0472">Membrane</keyword>
<dbReference type="PANTHER" id="PTHR22916">
    <property type="entry name" value="GLYCOSYLTRANSFERASE"/>
    <property type="match status" value="1"/>
</dbReference>
<proteinExistence type="predicted"/>
<dbReference type="GO" id="GO:0016758">
    <property type="term" value="F:hexosyltransferase activity"/>
    <property type="evidence" value="ECO:0007669"/>
    <property type="project" value="UniProtKB-ARBA"/>
</dbReference>
<sequence>MKVSVIMSVYNGAKHVKASIESILNQTYEDFEFIIIDDSSKDKTLKIIEEYAKRDKRIKILKNKFNLGLTKSLNKAIINSRGIYIARQDADDTSLPNRLEEQIYFLNANPDYAFCGTNGKRLQTGSDILLYFGLDKIRKVLILKNCFSHPSIVIRKKILCKYGLYDENFRYSQDYELWCRLVYKYNLKCKNLNQNLIIRSIPTKRFQTNKKVFSQKLNTIRIQTKYLHFTKLTLYFFLSLILNIIELIFIIRLASYYEKFLKKIGF</sequence>
<organism evidence="3">
    <name type="scientific">marine sediment metagenome</name>
    <dbReference type="NCBI Taxonomy" id="412755"/>
    <lineage>
        <taxon>unclassified sequences</taxon>
        <taxon>metagenomes</taxon>
        <taxon>ecological metagenomes</taxon>
    </lineage>
</organism>
<dbReference type="InterPro" id="IPR029044">
    <property type="entry name" value="Nucleotide-diphossugar_trans"/>
</dbReference>